<protein>
    <submittedName>
        <fullName evidence="1">Glycoside hydrolase</fullName>
    </submittedName>
</protein>
<evidence type="ECO:0000313" key="1">
    <source>
        <dbReference type="EMBL" id="KAF9068884.1"/>
    </source>
</evidence>
<dbReference type="OrthoDB" id="3257981at2759"/>
<name>A0A9P5U7K0_9AGAR</name>
<dbReference type="Proteomes" id="UP000772434">
    <property type="component" value="Unassembled WGS sequence"/>
</dbReference>
<gene>
    <name evidence="1" type="ORF">BDP27DRAFT_1294621</name>
</gene>
<keyword evidence="2" id="KW-1185">Reference proteome</keyword>
<organism evidence="1 2">
    <name type="scientific">Rhodocollybia butyracea</name>
    <dbReference type="NCBI Taxonomy" id="206335"/>
    <lineage>
        <taxon>Eukaryota</taxon>
        <taxon>Fungi</taxon>
        <taxon>Dikarya</taxon>
        <taxon>Basidiomycota</taxon>
        <taxon>Agaricomycotina</taxon>
        <taxon>Agaricomycetes</taxon>
        <taxon>Agaricomycetidae</taxon>
        <taxon>Agaricales</taxon>
        <taxon>Marasmiineae</taxon>
        <taxon>Omphalotaceae</taxon>
        <taxon>Rhodocollybia</taxon>
    </lineage>
</organism>
<dbReference type="EMBL" id="JADNRY010000056">
    <property type="protein sequence ID" value="KAF9068884.1"/>
    <property type="molecule type" value="Genomic_DNA"/>
</dbReference>
<dbReference type="InterPro" id="IPR005197">
    <property type="entry name" value="Glyco_hydro_71"/>
</dbReference>
<dbReference type="AlphaFoldDB" id="A0A9P5U7K0"/>
<accession>A0A9P5U7K0</accession>
<reference evidence="1" key="1">
    <citation type="submission" date="2020-11" db="EMBL/GenBank/DDBJ databases">
        <authorList>
            <consortium name="DOE Joint Genome Institute"/>
            <person name="Ahrendt S."/>
            <person name="Riley R."/>
            <person name="Andreopoulos W."/>
            <person name="Labutti K."/>
            <person name="Pangilinan J."/>
            <person name="Ruiz-Duenas F.J."/>
            <person name="Barrasa J.M."/>
            <person name="Sanchez-Garcia M."/>
            <person name="Camarero S."/>
            <person name="Miyauchi S."/>
            <person name="Serrano A."/>
            <person name="Linde D."/>
            <person name="Babiker R."/>
            <person name="Drula E."/>
            <person name="Ayuso-Fernandez I."/>
            <person name="Pacheco R."/>
            <person name="Padilla G."/>
            <person name="Ferreira P."/>
            <person name="Barriuso J."/>
            <person name="Kellner H."/>
            <person name="Castanera R."/>
            <person name="Alfaro M."/>
            <person name="Ramirez L."/>
            <person name="Pisabarro A.G."/>
            <person name="Kuo A."/>
            <person name="Tritt A."/>
            <person name="Lipzen A."/>
            <person name="He G."/>
            <person name="Yan M."/>
            <person name="Ng V."/>
            <person name="Cullen D."/>
            <person name="Martin F."/>
            <person name="Rosso M.-N."/>
            <person name="Henrissat B."/>
            <person name="Hibbett D."/>
            <person name="Martinez A.T."/>
            <person name="Grigoriev I.V."/>
        </authorList>
    </citation>
    <scope>NUCLEOTIDE SEQUENCE</scope>
    <source>
        <strain evidence="1">AH 40177</strain>
    </source>
</reference>
<sequence length="417" mass="47463">MAQNMSLCIIYAYDYPAWLLDMTQIRAKGVDAVALNIGKDPWQWDQVYSAYQAAAKTNIAVFISFDYTSFSCDVDLTVRWVNGLKDMPAQFTVNGSPMISSFSGSCLGPSGWQQVRERTRGYLMPFLSVDRNLLARDKAYGFLDSWLCWDCAWPQTNTDIDTREDRSYMDILGEGRYATSLSPWFFSHFDYKGTYYRGDDWLLLTRWEELVDMRNDLTFVEMVTWNDFGESSYFGPINPDETQPSGTTWATGFPHTGFFDLSAYYIQAFKTGEYPAITEDVIYFWLRPHPAGVTAFDDPLPKPEHWDWAVDRLWVAAFCADSCTVTLQVGSYSQEFDNLSHGVNKLSIPLKSYGPVTVKVSRDGEDVIDYTPSDFEYRESTMAYNYNAYVGSASASPTKAKSLVEDTFPVEGDSSWL</sequence>
<dbReference type="Gene3D" id="3.20.20.80">
    <property type="entry name" value="Glycosidases"/>
    <property type="match status" value="1"/>
</dbReference>
<dbReference type="Pfam" id="PF03659">
    <property type="entry name" value="Glyco_hydro_71"/>
    <property type="match status" value="1"/>
</dbReference>
<dbReference type="CDD" id="cd11577">
    <property type="entry name" value="GH71"/>
    <property type="match status" value="1"/>
</dbReference>
<keyword evidence="1" id="KW-0378">Hydrolase</keyword>
<comment type="caution">
    <text evidence="1">The sequence shown here is derived from an EMBL/GenBank/DDBJ whole genome shotgun (WGS) entry which is preliminary data.</text>
</comment>
<proteinExistence type="predicted"/>
<evidence type="ECO:0000313" key="2">
    <source>
        <dbReference type="Proteomes" id="UP000772434"/>
    </source>
</evidence>
<dbReference type="GO" id="GO:0051118">
    <property type="term" value="F:glucan endo-1,3-alpha-glucosidase activity"/>
    <property type="evidence" value="ECO:0007669"/>
    <property type="project" value="InterPro"/>
</dbReference>